<dbReference type="GO" id="GO:0005737">
    <property type="term" value="C:cytoplasm"/>
    <property type="evidence" value="ECO:0007669"/>
    <property type="project" value="UniProtKB-SubCell"/>
</dbReference>
<comment type="caution">
    <text evidence="12">The sequence shown here is derived from an EMBL/GenBank/DDBJ whole genome shotgun (WGS) entry which is preliminary data.</text>
</comment>
<dbReference type="GO" id="GO:0015074">
    <property type="term" value="P:DNA integration"/>
    <property type="evidence" value="ECO:0007669"/>
    <property type="project" value="UniProtKB-KW"/>
</dbReference>
<dbReference type="SUPFAM" id="SSF56349">
    <property type="entry name" value="DNA breaking-rejoining enzymes"/>
    <property type="match status" value="1"/>
</dbReference>
<evidence type="ECO:0000256" key="2">
    <source>
        <dbReference type="ARBA" id="ARBA00022490"/>
    </source>
</evidence>
<evidence type="ECO:0000256" key="7">
    <source>
        <dbReference type="ARBA" id="ARBA00023172"/>
    </source>
</evidence>
<organism evidence="12 13">
    <name type="scientific">Candidatus Roizmanbacteria bacterium GW2011_GWA2_35_8</name>
    <dbReference type="NCBI Taxonomy" id="1618479"/>
    <lineage>
        <taxon>Bacteria</taxon>
        <taxon>Candidatus Roizmaniibacteriota</taxon>
    </lineage>
</organism>
<evidence type="ECO:0000313" key="13">
    <source>
        <dbReference type="Proteomes" id="UP000034536"/>
    </source>
</evidence>
<dbReference type="InterPro" id="IPR050090">
    <property type="entry name" value="Tyrosine_recombinase_XerCD"/>
</dbReference>
<evidence type="ECO:0000256" key="1">
    <source>
        <dbReference type="ARBA" id="ARBA00004496"/>
    </source>
</evidence>
<keyword evidence="8" id="KW-0131">Cell cycle</keyword>
<evidence type="ECO:0000259" key="10">
    <source>
        <dbReference type="PROSITE" id="PS51898"/>
    </source>
</evidence>
<feature type="domain" description="Tyr recombinase" evidence="10">
    <location>
        <begin position="143"/>
        <end position="331"/>
    </location>
</feature>
<dbReference type="GO" id="GO:0003677">
    <property type="term" value="F:DNA binding"/>
    <property type="evidence" value="ECO:0007669"/>
    <property type="project" value="UniProtKB-UniRule"/>
</dbReference>
<evidence type="ECO:0000256" key="3">
    <source>
        <dbReference type="ARBA" id="ARBA00022618"/>
    </source>
</evidence>
<dbReference type="InterPro" id="IPR010998">
    <property type="entry name" value="Integrase_recombinase_N"/>
</dbReference>
<dbReference type="Proteomes" id="UP000034536">
    <property type="component" value="Unassembled WGS sequence"/>
</dbReference>
<dbReference type="InterPro" id="IPR013762">
    <property type="entry name" value="Integrase-like_cat_sf"/>
</dbReference>
<keyword evidence="6 9" id="KW-0238">DNA-binding</keyword>
<keyword evidence="3" id="KW-0132">Cell division</keyword>
<keyword evidence="7" id="KW-0233">DNA recombination</keyword>
<keyword evidence="2" id="KW-0963">Cytoplasm</keyword>
<evidence type="ECO:0000256" key="9">
    <source>
        <dbReference type="PROSITE-ProRule" id="PRU01248"/>
    </source>
</evidence>
<name>A0A0G0CYI4_9BACT</name>
<dbReference type="AlphaFoldDB" id="A0A0G0CYI4"/>
<protein>
    <submittedName>
        <fullName evidence="12">Tyrosine recombinase xerC</fullName>
    </submittedName>
</protein>
<dbReference type="GO" id="GO:0051301">
    <property type="term" value="P:cell division"/>
    <property type="evidence" value="ECO:0007669"/>
    <property type="project" value="UniProtKB-KW"/>
</dbReference>
<feature type="domain" description="Core-binding (CB)" evidence="11">
    <location>
        <begin position="1"/>
        <end position="123"/>
    </location>
</feature>
<keyword evidence="4" id="KW-0159">Chromosome partition</keyword>
<gene>
    <name evidence="12" type="ORF">UR89_C0008G0031</name>
</gene>
<proteinExistence type="predicted"/>
<dbReference type="Gene3D" id="1.10.443.10">
    <property type="entry name" value="Intergrase catalytic core"/>
    <property type="match status" value="1"/>
</dbReference>
<reference evidence="12 13" key="1">
    <citation type="journal article" date="2015" name="Nature">
        <title>rRNA introns, odd ribosomes, and small enigmatic genomes across a large radiation of phyla.</title>
        <authorList>
            <person name="Brown C.T."/>
            <person name="Hug L.A."/>
            <person name="Thomas B.C."/>
            <person name="Sharon I."/>
            <person name="Castelle C.J."/>
            <person name="Singh A."/>
            <person name="Wilkins M.J."/>
            <person name="Williams K.H."/>
            <person name="Banfield J.F."/>
        </authorList>
    </citation>
    <scope>NUCLEOTIDE SEQUENCE [LARGE SCALE GENOMIC DNA]</scope>
</reference>
<dbReference type="InterPro" id="IPR044068">
    <property type="entry name" value="CB"/>
</dbReference>
<sequence length="345" mass="39943">MDINEAILRFLEYCELDRNLSLKTVKMYGYYLNFFKEWLLKSSSFAKASPYVKTSEDKSADKQKSKDSSTGAGIRVEEITDETVRNFRLFISHDYKNPYKGVLKRQTQNYFLVALRSFLRYLIRQKMAVLSPEMIELGKNRDRNIKFIAEDELKKLFNAVPLKDKSGLRDRAILEVLFSTGLRVSELTGLNRESINIENGEFGVIGKGGKARVVFLSKNAKEWLSRYLKSRDDPYQPLFIRYAGPRPAEGLTSEKLRLSARSVERMIDKYRKISGLLFRIGPHVLRHSFATDLLNHGADLRSVQEMLGHKNISTTQIYTHVTNFRLREVHEKYHSGNKSQIINNK</sequence>
<evidence type="ECO:0000256" key="5">
    <source>
        <dbReference type="ARBA" id="ARBA00022908"/>
    </source>
</evidence>
<comment type="subcellular location">
    <subcellularLocation>
        <location evidence="1">Cytoplasm</location>
    </subcellularLocation>
</comment>
<accession>A0A0G0CYI4</accession>
<dbReference type="PROSITE" id="PS51898">
    <property type="entry name" value="TYR_RECOMBINASE"/>
    <property type="match status" value="1"/>
</dbReference>
<evidence type="ECO:0000313" key="12">
    <source>
        <dbReference type="EMBL" id="KKP87059.1"/>
    </source>
</evidence>
<evidence type="ECO:0000256" key="8">
    <source>
        <dbReference type="ARBA" id="ARBA00023306"/>
    </source>
</evidence>
<dbReference type="InterPro" id="IPR002104">
    <property type="entry name" value="Integrase_catalytic"/>
</dbReference>
<evidence type="ECO:0000256" key="4">
    <source>
        <dbReference type="ARBA" id="ARBA00022829"/>
    </source>
</evidence>
<evidence type="ECO:0000259" key="11">
    <source>
        <dbReference type="PROSITE" id="PS51900"/>
    </source>
</evidence>
<dbReference type="CDD" id="cd00798">
    <property type="entry name" value="INT_XerDC_C"/>
    <property type="match status" value="1"/>
</dbReference>
<dbReference type="GO" id="GO:0007059">
    <property type="term" value="P:chromosome segregation"/>
    <property type="evidence" value="ECO:0007669"/>
    <property type="project" value="UniProtKB-KW"/>
</dbReference>
<dbReference type="GO" id="GO:0006310">
    <property type="term" value="P:DNA recombination"/>
    <property type="evidence" value="ECO:0007669"/>
    <property type="project" value="UniProtKB-KW"/>
</dbReference>
<evidence type="ECO:0000256" key="6">
    <source>
        <dbReference type="ARBA" id="ARBA00023125"/>
    </source>
</evidence>
<dbReference type="EMBL" id="LBQX01000008">
    <property type="protein sequence ID" value="KKP87059.1"/>
    <property type="molecule type" value="Genomic_DNA"/>
</dbReference>
<dbReference type="Pfam" id="PF00589">
    <property type="entry name" value="Phage_integrase"/>
    <property type="match status" value="1"/>
</dbReference>
<dbReference type="PANTHER" id="PTHR30349:SF77">
    <property type="entry name" value="TYROSINE RECOMBINASE XERC"/>
    <property type="match status" value="1"/>
</dbReference>
<dbReference type="PANTHER" id="PTHR30349">
    <property type="entry name" value="PHAGE INTEGRASE-RELATED"/>
    <property type="match status" value="1"/>
</dbReference>
<dbReference type="InterPro" id="IPR011010">
    <property type="entry name" value="DNA_brk_join_enz"/>
</dbReference>
<keyword evidence="5" id="KW-0229">DNA integration</keyword>
<dbReference type="Gene3D" id="1.10.150.130">
    <property type="match status" value="1"/>
</dbReference>
<dbReference type="PROSITE" id="PS51900">
    <property type="entry name" value="CB"/>
    <property type="match status" value="1"/>
</dbReference>